<dbReference type="SMART" id="SM00283">
    <property type="entry name" value="MA"/>
    <property type="match status" value="1"/>
</dbReference>
<feature type="transmembrane region" description="Helical" evidence="10">
    <location>
        <begin position="33"/>
        <end position="55"/>
    </location>
</feature>
<evidence type="ECO:0000256" key="8">
    <source>
        <dbReference type="PROSITE-ProRule" id="PRU00284"/>
    </source>
</evidence>
<evidence type="ECO:0000259" key="13">
    <source>
        <dbReference type="PROSITE" id="PS51753"/>
    </source>
</evidence>
<evidence type="ECO:0000256" key="6">
    <source>
        <dbReference type="ARBA" id="ARBA00023224"/>
    </source>
</evidence>
<evidence type="ECO:0000256" key="7">
    <source>
        <dbReference type="ARBA" id="ARBA00029447"/>
    </source>
</evidence>
<protein>
    <submittedName>
        <fullName evidence="14">Methyl-accepting chemotaxis protein</fullName>
    </submittedName>
</protein>
<keyword evidence="4 10" id="KW-1133">Transmembrane helix</keyword>
<dbReference type="GO" id="GO:0016020">
    <property type="term" value="C:membrane"/>
    <property type="evidence" value="ECO:0007669"/>
    <property type="project" value="UniProtKB-SubCell"/>
</dbReference>
<evidence type="ECO:0000313" key="14">
    <source>
        <dbReference type="EMBL" id="RIA36096.1"/>
    </source>
</evidence>
<evidence type="ECO:0000256" key="2">
    <source>
        <dbReference type="ARBA" id="ARBA00022500"/>
    </source>
</evidence>
<sequence>MFQNYGAGCSRQGDVMGGSLANRLASLSTTSKLMLGFALVLGLTALVAGTGLLALREVSAGAELQQRMSALGEQVLRMRHSEQAFALNGDSQHAQRLAEQADAILQVSAALQSDLDSDTAAILAQVEPALGDYRNAFARYVELTDSMQLSLQAADWLVISAANSLDLLQEGLAEDGVDLLKRTQGEQGGDSVVQAGQVGKIHQLLLQALDQARQRLEASRRSDASEQAEIAQAGEAQALAAQLRDALDDPGYAAVLGEVVVNVDSFNERLKEYATQLQQQKQVYLQLVAQVEQLLDKVDQALAAQRQVMQADQQSSSGLIVLAAALALLFGLGAAVTISLAIVRPLKRVIGLAEAIAGGDLSVRIEQDRRDEIGQLLAAMQSMAANLREMVGRLQGGVAQISSSAQSLSATAEQTRQGVNGQKLETDQVATAMSQMTATVHEVARNAEAAAASTEQADQRVGNGNQVVRQTLQRIEQLASAMDATTASIQRLSQDTQRIDAVLDVIKSVAEQTNLLALNAAIEAARAGEQGRGFAVVADEVRALAKRTQQSTAEIESLIAALREGSRRAVADMQESASLVSLTVTDASQTEGALAAIAEAVALIFEMNQQIAAAAEQQTAVAEEINRSVTSIRDIADQSATAMDETAASSIQLAELGRELQGLAGHFRL</sequence>
<dbReference type="Gene3D" id="1.10.287.950">
    <property type="entry name" value="Methyl-accepting chemotaxis protein"/>
    <property type="match status" value="1"/>
</dbReference>
<keyword evidence="3 10" id="KW-0812">Transmembrane</keyword>
<dbReference type="GO" id="GO:0006935">
    <property type="term" value="P:chemotaxis"/>
    <property type="evidence" value="ECO:0007669"/>
    <property type="project" value="UniProtKB-KW"/>
</dbReference>
<evidence type="ECO:0000256" key="1">
    <source>
        <dbReference type="ARBA" id="ARBA00004141"/>
    </source>
</evidence>
<dbReference type="AlphaFoldDB" id="A0A397NF10"/>
<comment type="similarity">
    <text evidence="7">Belongs to the methyl-accepting chemotaxis (MCP) protein family.</text>
</comment>
<dbReference type="GO" id="GO:0004888">
    <property type="term" value="F:transmembrane signaling receptor activity"/>
    <property type="evidence" value="ECO:0007669"/>
    <property type="project" value="InterPro"/>
</dbReference>
<evidence type="ECO:0000259" key="12">
    <source>
        <dbReference type="PROSITE" id="PS50885"/>
    </source>
</evidence>
<dbReference type="Gene3D" id="1.20.1440.210">
    <property type="match status" value="1"/>
</dbReference>
<gene>
    <name evidence="14" type="ORF">DFO61_0557</name>
</gene>
<dbReference type="PROSITE" id="PS50111">
    <property type="entry name" value="CHEMOTAXIS_TRANSDUC_2"/>
    <property type="match status" value="1"/>
</dbReference>
<dbReference type="Proteomes" id="UP000265836">
    <property type="component" value="Unassembled WGS sequence"/>
</dbReference>
<keyword evidence="6 8" id="KW-0807">Transducer</keyword>
<dbReference type="SMART" id="SM01358">
    <property type="entry name" value="HBM"/>
    <property type="match status" value="1"/>
</dbReference>
<dbReference type="InterPro" id="IPR004090">
    <property type="entry name" value="Chemotax_Me-accpt_rcpt"/>
</dbReference>
<dbReference type="PANTHER" id="PTHR32089:SF120">
    <property type="entry name" value="METHYL-ACCEPTING CHEMOTAXIS PROTEIN TLPQ"/>
    <property type="match status" value="1"/>
</dbReference>
<dbReference type="Pfam" id="PF00015">
    <property type="entry name" value="MCPsignal"/>
    <property type="match status" value="1"/>
</dbReference>
<dbReference type="InterPro" id="IPR003660">
    <property type="entry name" value="HAMP_dom"/>
</dbReference>
<dbReference type="PROSITE" id="PS51753">
    <property type="entry name" value="HBM"/>
    <property type="match status" value="1"/>
</dbReference>
<keyword evidence="2" id="KW-0145">Chemotaxis</keyword>
<dbReference type="SMART" id="SM00304">
    <property type="entry name" value="HAMP"/>
    <property type="match status" value="2"/>
</dbReference>
<evidence type="ECO:0000259" key="11">
    <source>
        <dbReference type="PROSITE" id="PS50111"/>
    </source>
</evidence>
<evidence type="ECO:0000256" key="10">
    <source>
        <dbReference type="SAM" id="Phobius"/>
    </source>
</evidence>
<evidence type="ECO:0000256" key="9">
    <source>
        <dbReference type="SAM" id="Coils"/>
    </source>
</evidence>
<keyword evidence="9" id="KW-0175">Coiled coil</keyword>
<dbReference type="GO" id="GO:0007165">
    <property type="term" value="P:signal transduction"/>
    <property type="evidence" value="ECO:0007669"/>
    <property type="project" value="UniProtKB-KW"/>
</dbReference>
<organism evidence="14 15">
    <name type="scientific">Ectopseudomonas oleovorans</name>
    <name type="common">Pseudomonas oleovorans</name>
    <dbReference type="NCBI Taxonomy" id="301"/>
    <lineage>
        <taxon>Bacteria</taxon>
        <taxon>Pseudomonadati</taxon>
        <taxon>Pseudomonadota</taxon>
        <taxon>Gammaproteobacteria</taxon>
        <taxon>Pseudomonadales</taxon>
        <taxon>Pseudomonadaceae</taxon>
        <taxon>Ectopseudomonas</taxon>
    </lineage>
</organism>
<feature type="domain" description="HAMP" evidence="12">
    <location>
        <begin position="340"/>
        <end position="392"/>
    </location>
</feature>
<dbReference type="CDD" id="cd06225">
    <property type="entry name" value="HAMP"/>
    <property type="match status" value="1"/>
</dbReference>
<dbReference type="InterPro" id="IPR032255">
    <property type="entry name" value="HBM"/>
</dbReference>
<comment type="caution">
    <text evidence="14">The sequence shown here is derived from an EMBL/GenBank/DDBJ whole genome shotgun (WGS) entry which is preliminary data.</text>
</comment>
<evidence type="ECO:0000313" key="15">
    <source>
        <dbReference type="Proteomes" id="UP000265836"/>
    </source>
</evidence>
<accession>A0A397NF10</accession>
<dbReference type="EMBL" id="QXDA01000001">
    <property type="protein sequence ID" value="RIA36096.1"/>
    <property type="molecule type" value="Genomic_DNA"/>
</dbReference>
<evidence type="ECO:0000256" key="4">
    <source>
        <dbReference type="ARBA" id="ARBA00022989"/>
    </source>
</evidence>
<dbReference type="PROSITE" id="PS50885">
    <property type="entry name" value="HAMP"/>
    <property type="match status" value="1"/>
</dbReference>
<comment type="subcellular location">
    <subcellularLocation>
        <location evidence="1">Membrane</location>
        <topology evidence="1">Multi-pass membrane protein</topology>
    </subcellularLocation>
</comment>
<dbReference type="FunFam" id="1.10.287.950:FF:000001">
    <property type="entry name" value="Methyl-accepting chemotaxis sensory transducer"/>
    <property type="match status" value="1"/>
</dbReference>
<dbReference type="PANTHER" id="PTHR32089">
    <property type="entry name" value="METHYL-ACCEPTING CHEMOTAXIS PROTEIN MCPB"/>
    <property type="match status" value="1"/>
</dbReference>
<dbReference type="SUPFAM" id="SSF58104">
    <property type="entry name" value="Methyl-accepting chemotaxis protein (MCP) signaling domain"/>
    <property type="match status" value="1"/>
</dbReference>
<feature type="domain" description="HBM" evidence="13">
    <location>
        <begin position="60"/>
        <end position="313"/>
    </location>
</feature>
<dbReference type="PRINTS" id="PR00260">
    <property type="entry name" value="CHEMTRNSDUCR"/>
</dbReference>
<dbReference type="InterPro" id="IPR004089">
    <property type="entry name" value="MCPsignal_dom"/>
</dbReference>
<proteinExistence type="inferred from homology"/>
<keyword evidence="5 10" id="KW-0472">Membrane</keyword>
<feature type="domain" description="Methyl-accepting transducer" evidence="11">
    <location>
        <begin position="397"/>
        <end position="633"/>
    </location>
</feature>
<evidence type="ECO:0000256" key="5">
    <source>
        <dbReference type="ARBA" id="ARBA00023136"/>
    </source>
</evidence>
<name>A0A397NF10_ECTOL</name>
<dbReference type="Pfam" id="PF00672">
    <property type="entry name" value="HAMP"/>
    <property type="match status" value="1"/>
</dbReference>
<feature type="coiled-coil region" evidence="9">
    <location>
        <begin position="263"/>
        <end position="297"/>
    </location>
</feature>
<evidence type="ECO:0000256" key="3">
    <source>
        <dbReference type="ARBA" id="ARBA00022692"/>
    </source>
</evidence>
<reference evidence="14 15" key="1">
    <citation type="submission" date="2018-08" db="EMBL/GenBank/DDBJ databases">
        <title>Genome sequencing of rice bacterial endophytes.</title>
        <authorList>
            <person name="Venturi V."/>
        </authorList>
    </citation>
    <scope>NUCLEOTIDE SEQUENCE [LARGE SCALE GENOMIC DNA]</scope>
    <source>
        <strain evidence="14 15">E1205</strain>
    </source>
</reference>
<feature type="transmembrane region" description="Helical" evidence="10">
    <location>
        <begin position="319"/>
        <end position="343"/>
    </location>
</feature>